<name>A0A7I9VQB7_9BACT</name>
<sequence>MPSTTPGARPRSPHLTRRPGAGRAGRGSLTGPLGWRLGLAASLALPLAGLVSLSSPAVAQALQRALEASAVNTARAGPYDAVIVLGGDDARVAAGARLVLSGRGRHLLYSGFLSTSAAAALRAELRALGLSDAQLVLELASRDTRENAVESARIAAASRWRSLLLVTGAAHAKRAVGCFREAGLAPDLYPVAFEADGSQRPPRWGHEARRQALAALHEWAGRVVYAALGYAR</sequence>
<gene>
    <name evidence="3" type="ORF">AMYX_29080</name>
</gene>
<evidence type="ECO:0000313" key="4">
    <source>
        <dbReference type="Proteomes" id="UP000503640"/>
    </source>
</evidence>
<keyword evidence="4" id="KW-1185">Reference proteome</keyword>
<dbReference type="InterPro" id="IPR014729">
    <property type="entry name" value="Rossmann-like_a/b/a_fold"/>
</dbReference>
<dbReference type="AlphaFoldDB" id="A0A7I9VQB7"/>
<feature type="region of interest" description="Disordered" evidence="1">
    <location>
        <begin position="1"/>
        <end position="27"/>
    </location>
</feature>
<dbReference type="EMBL" id="BJTG01000007">
    <property type="protein sequence ID" value="GEJ58167.1"/>
    <property type="molecule type" value="Genomic_DNA"/>
</dbReference>
<dbReference type="InterPro" id="IPR051599">
    <property type="entry name" value="Cell_Envelope_Assoc"/>
</dbReference>
<proteinExistence type="predicted"/>
<comment type="caution">
    <text evidence="3">The sequence shown here is derived from an EMBL/GenBank/DDBJ whole genome shotgun (WGS) entry which is preliminary data.</text>
</comment>
<dbReference type="GO" id="GO:0000270">
    <property type="term" value="P:peptidoglycan metabolic process"/>
    <property type="evidence" value="ECO:0007669"/>
    <property type="project" value="TreeGrafter"/>
</dbReference>
<dbReference type="GO" id="GO:0043164">
    <property type="term" value="P:Gram-negative-bacterium-type cell wall biogenesis"/>
    <property type="evidence" value="ECO:0007669"/>
    <property type="project" value="TreeGrafter"/>
</dbReference>
<dbReference type="PANTHER" id="PTHR30336">
    <property type="entry name" value="INNER MEMBRANE PROTEIN, PROBABLE PERMEASE"/>
    <property type="match status" value="1"/>
</dbReference>
<organism evidence="3 4">
    <name type="scientific">Anaeromyxobacter diazotrophicus</name>
    <dbReference type="NCBI Taxonomy" id="2590199"/>
    <lineage>
        <taxon>Bacteria</taxon>
        <taxon>Pseudomonadati</taxon>
        <taxon>Myxococcota</taxon>
        <taxon>Myxococcia</taxon>
        <taxon>Myxococcales</taxon>
        <taxon>Cystobacterineae</taxon>
        <taxon>Anaeromyxobacteraceae</taxon>
        <taxon>Anaeromyxobacter</taxon>
    </lineage>
</organism>
<feature type="domain" description="DUF218" evidence="2">
    <location>
        <begin position="80"/>
        <end position="221"/>
    </location>
</feature>
<dbReference type="Proteomes" id="UP000503640">
    <property type="component" value="Unassembled WGS sequence"/>
</dbReference>
<dbReference type="Gene3D" id="3.40.50.620">
    <property type="entry name" value="HUPs"/>
    <property type="match status" value="1"/>
</dbReference>
<dbReference type="Pfam" id="PF02698">
    <property type="entry name" value="DUF218"/>
    <property type="match status" value="1"/>
</dbReference>
<evidence type="ECO:0000259" key="2">
    <source>
        <dbReference type="Pfam" id="PF02698"/>
    </source>
</evidence>
<protein>
    <recommendedName>
        <fullName evidence="2">DUF218 domain-containing protein</fullName>
    </recommendedName>
</protein>
<dbReference type="RefSeq" id="WP_176066474.1">
    <property type="nucleotide sequence ID" value="NZ_BJTG01000007.1"/>
</dbReference>
<dbReference type="InterPro" id="IPR003848">
    <property type="entry name" value="DUF218"/>
</dbReference>
<dbReference type="PANTHER" id="PTHR30336:SF4">
    <property type="entry name" value="ENVELOPE BIOGENESIS FACTOR ELYC"/>
    <property type="match status" value="1"/>
</dbReference>
<evidence type="ECO:0000313" key="3">
    <source>
        <dbReference type="EMBL" id="GEJ58167.1"/>
    </source>
</evidence>
<dbReference type="GO" id="GO:0005886">
    <property type="term" value="C:plasma membrane"/>
    <property type="evidence" value="ECO:0007669"/>
    <property type="project" value="TreeGrafter"/>
</dbReference>
<accession>A0A7I9VQB7</accession>
<evidence type="ECO:0000256" key="1">
    <source>
        <dbReference type="SAM" id="MobiDB-lite"/>
    </source>
</evidence>
<dbReference type="CDD" id="cd06259">
    <property type="entry name" value="YdcF-like"/>
    <property type="match status" value="1"/>
</dbReference>
<reference evidence="4" key="1">
    <citation type="journal article" date="2020" name="Appl. Environ. Microbiol.">
        <title>Diazotrophic Anaeromyxobacter Isolates from Soils.</title>
        <authorList>
            <person name="Masuda Y."/>
            <person name="Yamanaka H."/>
            <person name="Xu Z.X."/>
            <person name="Shiratori Y."/>
            <person name="Aono T."/>
            <person name="Amachi S."/>
            <person name="Senoo K."/>
            <person name="Itoh H."/>
        </authorList>
    </citation>
    <scope>NUCLEOTIDE SEQUENCE [LARGE SCALE GENOMIC DNA]</scope>
    <source>
        <strain evidence="4">R267</strain>
    </source>
</reference>